<sequence length="86" mass="8639">MGAGAVTTLGAIEPRPPGVDGSNGALANGNKGPRPGFPTMTIIPSHASYGRGVLPLAFHPPGPPFGPVCPSERIQARGSIAEKKGK</sequence>
<dbReference type="EMBL" id="OZ019893">
    <property type="protein sequence ID" value="CAK9190091.1"/>
    <property type="molecule type" value="Genomic_DNA"/>
</dbReference>
<proteinExistence type="predicted"/>
<evidence type="ECO:0000256" key="1">
    <source>
        <dbReference type="SAM" id="MobiDB-lite"/>
    </source>
</evidence>
<keyword evidence="3" id="KW-1185">Reference proteome</keyword>
<reference evidence="2 3" key="1">
    <citation type="submission" date="2024-02" db="EMBL/GenBank/DDBJ databases">
        <authorList>
            <consortium name="ELIXIR-Norway"/>
            <consortium name="Elixir Norway"/>
        </authorList>
    </citation>
    <scope>NUCLEOTIDE SEQUENCE [LARGE SCALE GENOMIC DNA]</scope>
</reference>
<gene>
    <name evidence="2" type="ORF">CSSPTR1EN2_LOCUS653</name>
</gene>
<accession>A0ABP0T920</accession>
<organism evidence="2 3">
    <name type="scientific">Sphagnum troendelagicum</name>
    <dbReference type="NCBI Taxonomy" id="128251"/>
    <lineage>
        <taxon>Eukaryota</taxon>
        <taxon>Viridiplantae</taxon>
        <taxon>Streptophyta</taxon>
        <taxon>Embryophyta</taxon>
        <taxon>Bryophyta</taxon>
        <taxon>Sphagnophytina</taxon>
        <taxon>Sphagnopsida</taxon>
        <taxon>Sphagnales</taxon>
        <taxon>Sphagnaceae</taxon>
        <taxon>Sphagnum</taxon>
    </lineage>
</organism>
<evidence type="ECO:0000313" key="3">
    <source>
        <dbReference type="Proteomes" id="UP001497512"/>
    </source>
</evidence>
<name>A0ABP0T920_9BRYO</name>
<evidence type="ECO:0000313" key="2">
    <source>
        <dbReference type="EMBL" id="CAK9190091.1"/>
    </source>
</evidence>
<dbReference type="Proteomes" id="UP001497512">
    <property type="component" value="Chromosome 1"/>
</dbReference>
<feature type="region of interest" description="Disordered" evidence="1">
    <location>
        <begin position="1"/>
        <end position="41"/>
    </location>
</feature>
<protein>
    <submittedName>
        <fullName evidence="2">Uncharacterized protein</fullName>
    </submittedName>
</protein>